<dbReference type="GO" id="GO:0008270">
    <property type="term" value="F:zinc ion binding"/>
    <property type="evidence" value="ECO:0007669"/>
    <property type="project" value="InterPro"/>
</dbReference>
<dbReference type="NCBIfam" id="TIGR00326">
    <property type="entry name" value="eubact_ribD"/>
    <property type="match status" value="1"/>
</dbReference>
<comment type="function">
    <text evidence="1 12">Converts 2,5-diamino-6-(ribosylamino)-4(3h)-pyrimidinone 5'-phosphate into 5-amino-6-(ribosylamino)-2,4(1h,3h)-pyrimidinedione 5'-phosphate.</text>
</comment>
<dbReference type="GO" id="GO:0008703">
    <property type="term" value="F:5-amino-6-(5-phosphoribosylamino)uracil reductase activity"/>
    <property type="evidence" value="ECO:0007669"/>
    <property type="project" value="UniProtKB-EC"/>
</dbReference>
<feature type="binding site" evidence="14">
    <location>
        <position position="210"/>
    </location>
    <ligand>
        <name>substrate</name>
    </ligand>
</feature>
<proteinExistence type="inferred from homology"/>
<feature type="binding site" evidence="14">
    <location>
        <position position="176"/>
    </location>
    <ligand>
        <name>NADP(+)</name>
        <dbReference type="ChEBI" id="CHEBI:58349"/>
    </ligand>
</feature>
<protein>
    <recommendedName>
        <fullName evidence="12">Riboflavin biosynthesis protein RibD</fullName>
    </recommendedName>
    <domain>
        <recommendedName>
            <fullName evidence="12">Diaminohydroxyphosphoribosylaminopyrimidine deaminase</fullName>
            <shortName evidence="12">DRAP deaminase</shortName>
            <ecNumber evidence="12">3.5.4.26</ecNumber>
        </recommendedName>
        <alternativeName>
            <fullName evidence="12">Riboflavin-specific deaminase</fullName>
        </alternativeName>
    </domain>
    <domain>
        <recommendedName>
            <fullName evidence="12">5-amino-6-(5-phosphoribosylamino)uracil reductase</fullName>
            <ecNumber evidence="12">1.1.1.193</ecNumber>
        </recommendedName>
        <alternativeName>
            <fullName evidence="12">HTP reductase</fullName>
        </alternativeName>
    </domain>
</protein>
<evidence type="ECO:0000256" key="4">
    <source>
        <dbReference type="ARBA" id="ARBA00005259"/>
    </source>
</evidence>
<evidence type="ECO:0000256" key="6">
    <source>
        <dbReference type="ARBA" id="ARBA00022619"/>
    </source>
</evidence>
<dbReference type="InterPro" id="IPR016193">
    <property type="entry name" value="Cytidine_deaminase-like"/>
</dbReference>
<dbReference type="Gene3D" id="3.40.430.10">
    <property type="entry name" value="Dihydrofolate Reductase, subunit A"/>
    <property type="match status" value="1"/>
</dbReference>
<dbReference type="InterPro" id="IPR002125">
    <property type="entry name" value="CMP_dCMP_dom"/>
</dbReference>
<dbReference type="KEGG" id="parm:PADco_2600"/>
<dbReference type="InterPro" id="IPR050765">
    <property type="entry name" value="Riboflavin_Biosynth_HTPR"/>
</dbReference>
<dbReference type="CDD" id="cd01284">
    <property type="entry name" value="Riboflavin_deaminase-reductase"/>
    <property type="match status" value="1"/>
</dbReference>
<evidence type="ECO:0000313" key="18">
    <source>
        <dbReference type="Proteomes" id="UP000595708"/>
    </source>
</evidence>
<keyword evidence="11" id="KW-0511">Multifunctional enzyme</keyword>
<feature type="binding site" evidence="14">
    <location>
        <position position="174"/>
    </location>
    <ligand>
        <name>substrate</name>
    </ligand>
</feature>
<feature type="binding site" evidence="14">
    <location>
        <position position="190"/>
    </location>
    <ligand>
        <name>substrate</name>
    </ligand>
</feature>
<comment type="catalytic activity">
    <reaction evidence="12">
        <text>2,5-diamino-6-hydroxy-4-(5-phosphoribosylamino)-pyrimidine + H2O + H(+) = 5-amino-6-(5-phospho-D-ribosylamino)uracil + NH4(+)</text>
        <dbReference type="Rhea" id="RHEA:21868"/>
        <dbReference type="ChEBI" id="CHEBI:15377"/>
        <dbReference type="ChEBI" id="CHEBI:15378"/>
        <dbReference type="ChEBI" id="CHEBI:28938"/>
        <dbReference type="ChEBI" id="CHEBI:58453"/>
        <dbReference type="ChEBI" id="CHEBI:58614"/>
        <dbReference type="EC" id="3.5.4.26"/>
    </reaction>
</comment>
<evidence type="ECO:0000256" key="1">
    <source>
        <dbReference type="ARBA" id="ARBA00002151"/>
    </source>
</evidence>
<dbReference type="InterPro" id="IPR016192">
    <property type="entry name" value="APOBEC/CMP_deaminase_Zn-bd"/>
</dbReference>
<comment type="similarity">
    <text evidence="5 12">In the C-terminal section; belongs to the HTP reductase family.</text>
</comment>
<keyword evidence="8 12" id="KW-0862">Zinc</keyword>
<organism evidence="17 18">
    <name type="scientific">Candidatus Profftella armatura</name>
    <name type="common">Diaphorina cf. continua</name>
    <dbReference type="NCBI Taxonomy" id="2661583"/>
    <lineage>
        <taxon>Bacteria</taxon>
        <taxon>Pseudomonadati</taxon>
        <taxon>Pseudomonadota</taxon>
        <taxon>Betaproteobacteria</taxon>
        <taxon>Candidatus Profftella</taxon>
    </lineage>
</organism>
<dbReference type="PANTHER" id="PTHR38011">
    <property type="entry name" value="DIHYDROFOLATE REDUCTASE FAMILY PROTEIN (AFU_ORTHOLOGUE AFUA_8G06820)"/>
    <property type="match status" value="1"/>
</dbReference>
<dbReference type="RefSeq" id="WP_201329671.1">
    <property type="nucleotide sequence ID" value="NZ_AP023215.1"/>
</dbReference>
<dbReference type="GO" id="GO:0009231">
    <property type="term" value="P:riboflavin biosynthetic process"/>
    <property type="evidence" value="ECO:0007669"/>
    <property type="project" value="UniProtKB-UniPathway"/>
</dbReference>
<comment type="catalytic activity">
    <reaction evidence="12">
        <text>5-amino-6-(5-phospho-D-ribitylamino)uracil + NADP(+) = 5-amino-6-(5-phospho-D-ribosylamino)uracil + NADPH + H(+)</text>
        <dbReference type="Rhea" id="RHEA:17845"/>
        <dbReference type="ChEBI" id="CHEBI:15378"/>
        <dbReference type="ChEBI" id="CHEBI:57783"/>
        <dbReference type="ChEBI" id="CHEBI:58349"/>
        <dbReference type="ChEBI" id="CHEBI:58421"/>
        <dbReference type="ChEBI" id="CHEBI:58453"/>
        <dbReference type="EC" id="1.1.1.193"/>
    </reaction>
</comment>
<dbReference type="Gene3D" id="3.40.140.10">
    <property type="entry name" value="Cytidine Deaminase, domain 2"/>
    <property type="match status" value="1"/>
</dbReference>
<comment type="pathway">
    <text evidence="2 12">Cofactor biosynthesis; riboflavin biosynthesis; 5-amino-6-(D-ribitylamino)uracil from GTP: step 2/4.</text>
</comment>
<feature type="active site" description="Proton donor" evidence="13">
    <location>
        <position position="55"/>
    </location>
</feature>
<keyword evidence="12" id="KW-0378">Hydrolase</keyword>
<dbReference type="NCBIfam" id="TIGR00227">
    <property type="entry name" value="ribD_Cterm"/>
    <property type="match status" value="1"/>
</dbReference>
<keyword evidence="10 12" id="KW-0560">Oxidoreductase</keyword>
<reference evidence="17 18" key="1">
    <citation type="journal article" date="2020" name="Genome Biol. Evol.">
        <title>Comparative Genomics Underlines Multiple Roles of Profftella, an Obligate Symbiont of Psyllids: Providing Toxins, Vitamins, and Carotenoids.</title>
        <authorList>
            <person name="Nakabachi A."/>
            <person name="Piel J."/>
            <person name="Malenovsky I."/>
            <person name="Hirose Y."/>
        </authorList>
    </citation>
    <scope>NUCLEOTIDE SEQUENCE [LARGE SCALE GENOMIC DNA]</scope>
    <source>
        <strain evidence="17 18">Dco</strain>
    </source>
</reference>
<dbReference type="PIRSF" id="PIRSF006769">
    <property type="entry name" value="RibD"/>
    <property type="match status" value="1"/>
</dbReference>
<dbReference type="Proteomes" id="UP000595708">
    <property type="component" value="Chromosome"/>
</dbReference>
<dbReference type="PANTHER" id="PTHR38011:SF7">
    <property type="entry name" value="2,5-DIAMINO-6-RIBOSYLAMINO-4(3H)-PYRIMIDINONE 5'-PHOSPHATE REDUCTASE"/>
    <property type="match status" value="1"/>
</dbReference>
<dbReference type="EMBL" id="AP023215">
    <property type="protein sequence ID" value="BCG49680.1"/>
    <property type="molecule type" value="Genomic_DNA"/>
</dbReference>
<keyword evidence="18" id="KW-1185">Reference proteome</keyword>
<feature type="binding site" evidence="14">
    <location>
        <position position="206"/>
    </location>
    <ligand>
        <name>substrate</name>
    </ligand>
</feature>
<feature type="binding site" evidence="14">
    <location>
        <position position="296"/>
    </location>
    <ligand>
        <name>substrate</name>
    </ligand>
</feature>
<dbReference type="GO" id="GO:0050661">
    <property type="term" value="F:NADP binding"/>
    <property type="evidence" value="ECO:0007669"/>
    <property type="project" value="InterPro"/>
</dbReference>
<feature type="binding site" evidence="15">
    <location>
        <position position="81"/>
    </location>
    <ligand>
        <name>Zn(2+)</name>
        <dbReference type="ChEBI" id="CHEBI:29105"/>
        <note>catalytic</note>
    </ligand>
</feature>
<evidence type="ECO:0000256" key="13">
    <source>
        <dbReference type="PIRSR" id="PIRSR006769-1"/>
    </source>
</evidence>
<dbReference type="EC" id="3.5.4.26" evidence="12"/>
<evidence type="ECO:0000259" key="16">
    <source>
        <dbReference type="PROSITE" id="PS51747"/>
    </source>
</evidence>
<feature type="binding site" evidence="15">
    <location>
        <position position="90"/>
    </location>
    <ligand>
        <name>Zn(2+)</name>
        <dbReference type="ChEBI" id="CHEBI:29105"/>
        <note>catalytic</note>
    </ligand>
</feature>
<dbReference type="PROSITE" id="PS00903">
    <property type="entry name" value="CYT_DCMP_DEAMINASES_1"/>
    <property type="match status" value="1"/>
</dbReference>
<comment type="pathway">
    <text evidence="3 12">Cofactor biosynthesis; riboflavin biosynthesis; 5-amino-6-(D-ribitylamino)uracil from GTP: step 3/4.</text>
</comment>
<dbReference type="SUPFAM" id="SSF53597">
    <property type="entry name" value="Dihydrofolate reductase-like"/>
    <property type="match status" value="1"/>
</dbReference>
<comment type="similarity">
    <text evidence="4 12">In the N-terminal section; belongs to the cytidine and deoxycytidylate deaminase family.</text>
</comment>
<feature type="binding site" evidence="14">
    <location>
        <position position="202"/>
    </location>
    <ligand>
        <name>NADP(+)</name>
        <dbReference type="ChEBI" id="CHEBI:58349"/>
    </ligand>
</feature>
<feature type="binding site" evidence="14">
    <location>
        <position position="228"/>
    </location>
    <ligand>
        <name>NADP(+)</name>
        <dbReference type="ChEBI" id="CHEBI:58349"/>
    </ligand>
</feature>
<name>A0A7R7ACB8_9PROT</name>
<keyword evidence="7 12" id="KW-0479">Metal-binding</keyword>
<dbReference type="Pfam" id="PF00383">
    <property type="entry name" value="dCMP_cyt_deam_1"/>
    <property type="match status" value="1"/>
</dbReference>
<accession>A0A7R7ACB8</accession>
<dbReference type="InterPro" id="IPR011549">
    <property type="entry name" value="RibD_C"/>
</dbReference>
<evidence type="ECO:0000256" key="12">
    <source>
        <dbReference type="PIRNR" id="PIRNR006769"/>
    </source>
</evidence>
<dbReference type="Pfam" id="PF01872">
    <property type="entry name" value="RibD_C"/>
    <property type="match status" value="1"/>
</dbReference>
<sequence>MLFNSIDFMAMTLALQQAKLSMNSSPNPRVGCVIVKEKRIIACGYTKNIGGNHAEIDALFNAAAQGYDVYNSTVYITLEPCNYFGHTPPCTEALIKSGIKKVIIAINDPNPLVSGKGVAQLISAGISVKQGLMQKEAYEINIGFFSRMQRGIPWVRMKIASSLDNKISLYNNVSQWITSKESRNDGHIWRARSCAILTGIGTVLKDNPRLNIRSIKTSRQPYRIIIDSYLRINPFLKVLKGGGSYIFTATDLPIKKKILEDFGNEVIILPNDLGQVDLRAVIIELGKKKINELHIEAGSKLNTALILEGCVDELLLYISPSLLGEAYNMFTLPPHYSLDKKIKLKFHEIQKIGPDLRILARF</sequence>
<gene>
    <name evidence="17" type="primary">ribD</name>
    <name evidence="17" type="ORF">PADco_2600</name>
</gene>
<evidence type="ECO:0000256" key="3">
    <source>
        <dbReference type="ARBA" id="ARBA00004910"/>
    </source>
</evidence>
<evidence type="ECO:0000313" key="17">
    <source>
        <dbReference type="EMBL" id="BCG49680.1"/>
    </source>
</evidence>
<keyword evidence="9 12" id="KW-0521">NADP</keyword>
<evidence type="ECO:0000256" key="11">
    <source>
        <dbReference type="ARBA" id="ARBA00023268"/>
    </source>
</evidence>
<dbReference type="GO" id="GO:0008835">
    <property type="term" value="F:diaminohydroxyphosphoribosylaminopyrimidine deaminase activity"/>
    <property type="evidence" value="ECO:0007669"/>
    <property type="project" value="UniProtKB-EC"/>
</dbReference>
<evidence type="ECO:0000256" key="5">
    <source>
        <dbReference type="ARBA" id="ARBA00007417"/>
    </source>
</evidence>
<feature type="binding site" evidence="14">
    <location>
        <position position="213"/>
    </location>
    <ligand>
        <name>substrate</name>
    </ligand>
</feature>
<evidence type="ECO:0000256" key="8">
    <source>
        <dbReference type="ARBA" id="ARBA00022833"/>
    </source>
</evidence>
<evidence type="ECO:0000256" key="7">
    <source>
        <dbReference type="ARBA" id="ARBA00022723"/>
    </source>
</evidence>
<evidence type="ECO:0000256" key="15">
    <source>
        <dbReference type="PIRSR" id="PIRSR006769-3"/>
    </source>
</evidence>
<feature type="binding site" evidence="15">
    <location>
        <position position="53"/>
    </location>
    <ligand>
        <name>Zn(2+)</name>
        <dbReference type="ChEBI" id="CHEBI:29105"/>
        <note>catalytic</note>
    </ligand>
</feature>
<dbReference type="AlphaFoldDB" id="A0A7R7ACB8"/>
<feature type="domain" description="CMP/dCMP-type deaminase" evidence="16">
    <location>
        <begin position="9"/>
        <end position="129"/>
    </location>
</feature>
<dbReference type="EC" id="1.1.1.193" evidence="12"/>
<evidence type="ECO:0000256" key="10">
    <source>
        <dbReference type="ARBA" id="ARBA00023002"/>
    </source>
</evidence>
<keyword evidence="6 12" id="KW-0686">Riboflavin biosynthesis</keyword>
<dbReference type="InterPro" id="IPR004794">
    <property type="entry name" value="Eubact_RibD"/>
</dbReference>
<feature type="binding site" evidence="14">
    <location>
        <position position="160"/>
    </location>
    <ligand>
        <name>NADP(+)</name>
        <dbReference type="ChEBI" id="CHEBI:58349"/>
    </ligand>
</feature>
<dbReference type="UniPathway" id="UPA00275">
    <property type="reaction ID" value="UER00402"/>
</dbReference>
<feature type="binding site" evidence="14">
    <location>
        <begin position="298"/>
        <end position="304"/>
    </location>
    <ligand>
        <name>NADP(+)</name>
        <dbReference type="ChEBI" id="CHEBI:58349"/>
    </ligand>
</feature>
<dbReference type="SUPFAM" id="SSF53927">
    <property type="entry name" value="Cytidine deaminase-like"/>
    <property type="match status" value="1"/>
</dbReference>
<dbReference type="PROSITE" id="PS51747">
    <property type="entry name" value="CYT_DCMP_DEAMINASES_2"/>
    <property type="match status" value="1"/>
</dbReference>
<evidence type="ECO:0000256" key="14">
    <source>
        <dbReference type="PIRSR" id="PIRSR006769-2"/>
    </source>
</evidence>
<dbReference type="InterPro" id="IPR002734">
    <property type="entry name" value="RibDG_C"/>
</dbReference>
<comment type="cofactor">
    <cofactor evidence="12 15">
        <name>Zn(2+)</name>
        <dbReference type="ChEBI" id="CHEBI:29105"/>
    </cofactor>
    <text evidence="12 15">Binds 1 zinc ion.</text>
</comment>
<evidence type="ECO:0000256" key="9">
    <source>
        <dbReference type="ARBA" id="ARBA00022857"/>
    </source>
</evidence>
<evidence type="ECO:0000256" key="2">
    <source>
        <dbReference type="ARBA" id="ARBA00004882"/>
    </source>
</evidence>
<dbReference type="InterPro" id="IPR024072">
    <property type="entry name" value="DHFR-like_dom_sf"/>
</dbReference>